<evidence type="ECO:0000256" key="1">
    <source>
        <dbReference type="SAM" id="MobiDB-lite"/>
    </source>
</evidence>
<protein>
    <submittedName>
        <fullName evidence="2">Uncharacterized protein</fullName>
    </submittedName>
</protein>
<organism evidence="2 3">
    <name type="scientific">Sphaerobolus stellatus (strain SS14)</name>
    <dbReference type="NCBI Taxonomy" id="990650"/>
    <lineage>
        <taxon>Eukaryota</taxon>
        <taxon>Fungi</taxon>
        <taxon>Dikarya</taxon>
        <taxon>Basidiomycota</taxon>
        <taxon>Agaricomycotina</taxon>
        <taxon>Agaricomycetes</taxon>
        <taxon>Phallomycetidae</taxon>
        <taxon>Geastrales</taxon>
        <taxon>Sphaerobolaceae</taxon>
        <taxon>Sphaerobolus</taxon>
    </lineage>
</organism>
<sequence length="257" mass="28252">MTPTSVSGNMKRILRPRKAVSIPTTSSDSTANIKSKKKKYTRRSAKQSEQGRIASNGRRRTGSPSPSCVDLAHITESKATNARNALTTSVNDTSLSTDESHGQDPSSEAEIYISKVCKVYIALGSLPTPPTGDAREAGVSGFLMYGDINIRSDVDMDDLEDLPQISKWEGLTHEDYALTDLATDLVQCCQELHDYMAVICKSLKILTNRMYIVEDELLRKVLDSVTDHQKMTDYGGQRSDPMGVLLNVMDTDCQAKP</sequence>
<dbReference type="AlphaFoldDB" id="A0A0C9VWP5"/>
<gene>
    <name evidence="2" type="ORF">M422DRAFT_253868</name>
</gene>
<dbReference type="Proteomes" id="UP000054279">
    <property type="component" value="Unassembled WGS sequence"/>
</dbReference>
<accession>A0A0C9VWP5</accession>
<reference evidence="2 3" key="1">
    <citation type="submission" date="2014-06" db="EMBL/GenBank/DDBJ databases">
        <title>Evolutionary Origins and Diversification of the Mycorrhizal Mutualists.</title>
        <authorList>
            <consortium name="DOE Joint Genome Institute"/>
            <consortium name="Mycorrhizal Genomics Consortium"/>
            <person name="Kohler A."/>
            <person name="Kuo A."/>
            <person name="Nagy L.G."/>
            <person name="Floudas D."/>
            <person name="Copeland A."/>
            <person name="Barry K.W."/>
            <person name="Cichocki N."/>
            <person name="Veneault-Fourrey C."/>
            <person name="LaButti K."/>
            <person name="Lindquist E.A."/>
            <person name="Lipzen A."/>
            <person name="Lundell T."/>
            <person name="Morin E."/>
            <person name="Murat C."/>
            <person name="Riley R."/>
            <person name="Ohm R."/>
            <person name="Sun H."/>
            <person name="Tunlid A."/>
            <person name="Henrissat B."/>
            <person name="Grigoriev I.V."/>
            <person name="Hibbett D.S."/>
            <person name="Martin F."/>
        </authorList>
    </citation>
    <scope>NUCLEOTIDE SEQUENCE [LARGE SCALE GENOMIC DNA]</scope>
    <source>
        <strain evidence="2 3">SS14</strain>
    </source>
</reference>
<feature type="compositionally biased region" description="Polar residues" evidence="1">
    <location>
        <begin position="77"/>
        <end position="97"/>
    </location>
</feature>
<evidence type="ECO:0000313" key="2">
    <source>
        <dbReference type="EMBL" id="KIJ42781.1"/>
    </source>
</evidence>
<feature type="compositionally biased region" description="Polar residues" evidence="1">
    <location>
        <begin position="22"/>
        <end position="33"/>
    </location>
</feature>
<dbReference type="HOGENOM" id="CLU_1082474_0_0_1"/>
<name>A0A0C9VWP5_SPHS4</name>
<evidence type="ECO:0000313" key="3">
    <source>
        <dbReference type="Proteomes" id="UP000054279"/>
    </source>
</evidence>
<keyword evidence="3" id="KW-1185">Reference proteome</keyword>
<proteinExistence type="predicted"/>
<dbReference type="EMBL" id="KN837127">
    <property type="protein sequence ID" value="KIJ42781.1"/>
    <property type="molecule type" value="Genomic_DNA"/>
</dbReference>
<feature type="region of interest" description="Disordered" evidence="1">
    <location>
        <begin position="1"/>
        <end position="107"/>
    </location>
</feature>
<feature type="compositionally biased region" description="Basic residues" evidence="1">
    <location>
        <begin position="34"/>
        <end position="45"/>
    </location>
</feature>